<dbReference type="InterPro" id="IPR004089">
    <property type="entry name" value="MCPsignal_dom"/>
</dbReference>
<organism evidence="5 6">
    <name type="scientific">Silvimonas amylolytica</name>
    <dbReference type="NCBI Taxonomy" id="449663"/>
    <lineage>
        <taxon>Bacteria</taxon>
        <taxon>Pseudomonadati</taxon>
        <taxon>Pseudomonadota</taxon>
        <taxon>Betaproteobacteria</taxon>
        <taxon>Neisseriales</taxon>
        <taxon>Chitinibacteraceae</taxon>
        <taxon>Silvimonas</taxon>
    </lineage>
</organism>
<keyword evidence="6" id="KW-1185">Reference proteome</keyword>
<proteinExistence type="predicted"/>
<dbReference type="PANTHER" id="PTHR32089:SF112">
    <property type="entry name" value="LYSOZYME-LIKE PROTEIN-RELATED"/>
    <property type="match status" value="1"/>
</dbReference>
<evidence type="ECO:0000259" key="4">
    <source>
        <dbReference type="PROSITE" id="PS50111"/>
    </source>
</evidence>
<evidence type="ECO:0000256" key="2">
    <source>
        <dbReference type="PROSITE-ProRule" id="PRU00284"/>
    </source>
</evidence>
<dbReference type="Pfam" id="PF00015">
    <property type="entry name" value="MCPsignal"/>
    <property type="match status" value="1"/>
</dbReference>
<dbReference type="InterPro" id="IPR025991">
    <property type="entry name" value="Chemoreceptor_zinc-bind_dom"/>
</dbReference>
<dbReference type="Pfam" id="PF13682">
    <property type="entry name" value="CZB"/>
    <property type="match status" value="1"/>
</dbReference>
<dbReference type="EMBL" id="BMLY01000006">
    <property type="protein sequence ID" value="GGP27626.1"/>
    <property type="molecule type" value="Genomic_DNA"/>
</dbReference>
<dbReference type="Gene3D" id="1.20.120.30">
    <property type="entry name" value="Aspartate receptor, ligand-binding domain"/>
    <property type="match status" value="1"/>
</dbReference>
<evidence type="ECO:0000313" key="6">
    <source>
        <dbReference type="Proteomes" id="UP000621859"/>
    </source>
</evidence>
<dbReference type="PROSITE" id="PS50111">
    <property type="entry name" value="CHEMOTAXIS_TRANSDUC_2"/>
    <property type="match status" value="1"/>
</dbReference>
<dbReference type="SMART" id="SM00283">
    <property type="entry name" value="MA"/>
    <property type="match status" value="1"/>
</dbReference>
<dbReference type="SUPFAM" id="SSF58104">
    <property type="entry name" value="Methyl-accepting chemotaxis protein (MCP) signaling domain"/>
    <property type="match status" value="1"/>
</dbReference>
<dbReference type="Proteomes" id="UP000621859">
    <property type="component" value="Unassembled WGS sequence"/>
</dbReference>
<evidence type="ECO:0000256" key="3">
    <source>
        <dbReference type="SAM" id="MobiDB-lite"/>
    </source>
</evidence>
<dbReference type="RefSeq" id="WP_188696866.1">
    <property type="nucleotide sequence ID" value="NZ_BMLY01000006.1"/>
</dbReference>
<gene>
    <name evidence="5" type="ORF">GCM10010971_34450</name>
</gene>
<accession>A0ABQ2PQF6</accession>
<sequence length="418" mass="44697">MLTTTRRYHEALAQTEARDSEILGLRAQLAHKDAQFAAQQEKLTGLDLQLARLPRLFSGLARFGDSLTTTGSSQRRLANILADERQAAQQLSTLSLDYRGHFLQMTQTLHEVSAKRAETGAAIQRLNDHSDQIGQMVELIGAIAKQTNLLALNAAIEAARAGEAGRGFAVVADEVRKLAERTSTATAQINEVMAEVRKDTSDAWQNVSTNAQLMDLMLEQSAEATGGMDSVLASVQQMNAGLVESAGLGRVEMANMEEITLKLEVYKVLMGISKMTSAELPDHHGCALGQCYATDEIRQRFAKVPGYAELDGPHSQVHQNAAQAVDLYHQGRLDEAFAAAARMEEANMQVMAGLQRLLASASAVAFDGHAPAAQSGNTSRPSDSAFGKAGTPDLPLISADKPARIVGGTFKTTGGIAS</sequence>
<name>A0ABQ2PQF6_9NEIS</name>
<reference evidence="6" key="1">
    <citation type="journal article" date="2019" name="Int. J. Syst. Evol. Microbiol.">
        <title>The Global Catalogue of Microorganisms (GCM) 10K type strain sequencing project: providing services to taxonomists for standard genome sequencing and annotation.</title>
        <authorList>
            <consortium name="The Broad Institute Genomics Platform"/>
            <consortium name="The Broad Institute Genome Sequencing Center for Infectious Disease"/>
            <person name="Wu L."/>
            <person name="Ma J."/>
        </authorList>
    </citation>
    <scope>NUCLEOTIDE SEQUENCE [LARGE SCALE GENOMIC DNA]</scope>
    <source>
        <strain evidence="6">CGMCC 1.8860</strain>
    </source>
</reference>
<keyword evidence="1 2" id="KW-0807">Transducer</keyword>
<evidence type="ECO:0000313" key="5">
    <source>
        <dbReference type="EMBL" id="GGP27626.1"/>
    </source>
</evidence>
<feature type="region of interest" description="Disordered" evidence="3">
    <location>
        <begin position="371"/>
        <end position="397"/>
    </location>
</feature>
<dbReference type="PANTHER" id="PTHR32089">
    <property type="entry name" value="METHYL-ACCEPTING CHEMOTAXIS PROTEIN MCPB"/>
    <property type="match status" value="1"/>
</dbReference>
<comment type="caution">
    <text evidence="5">The sequence shown here is derived from an EMBL/GenBank/DDBJ whole genome shotgun (WGS) entry which is preliminary data.</text>
</comment>
<feature type="domain" description="Methyl-accepting transducer" evidence="4">
    <location>
        <begin position="66"/>
        <end position="273"/>
    </location>
</feature>
<dbReference type="Gene3D" id="1.10.287.950">
    <property type="entry name" value="Methyl-accepting chemotaxis protein"/>
    <property type="match status" value="1"/>
</dbReference>
<protein>
    <submittedName>
        <fullName evidence="5">Methyl-accepting chemotaxis protein</fullName>
    </submittedName>
</protein>
<evidence type="ECO:0000256" key="1">
    <source>
        <dbReference type="ARBA" id="ARBA00023224"/>
    </source>
</evidence>